<accession>A0A4U3KSZ8</accession>
<dbReference type="PROSITE" id="PS51257">
    <property type="entry name" value="PROKAR_LIPOPROTEIN"/>
    <property type="match status" value="1"/>
</dbReference>
<sequence length="270" mass="30936">MYKVALVFLLFFFSVSCVVAQEQMMPLPEFSVQKAGNGKVRIGWVNPYGSDLIQINVQRSYDSLRGYRTIFSTPSPELPANGFLDNYVEGSKVYYRIFYMLSSNAYFFTKVKKIAPGYVDSSLNTEINSSDSVTVSLQDSVIATLPYNLFLKFRDSIYTNTKDSLLPAGQNLVAIHPYIPKAGEWRASQYIFTDRTGALNLRLPAAREKKYALQVYEADGKTQLFFLKHITEPDLTINKANFIHAGWFVFDLYEDGKLKERNKFYIQKEF</sequence>
<name>A0A4U3KSZ8_9BACT</name>
<protein>
    <recommendedName>
        <fullName evidence="4">DUF4198 domain-containing protein</fullName>
    </recommendedName>
</protein>
<proteinExistence type="predicted"/>
<evidence type="ECO:0000256" key="1">
    <source>
        <dbReference type="SAM" id="SignalP"/>
    </source>
</evidence>
<evidence type="ECO:0000313" key="3">
    <source>
        <dbReference type="Proteomes" id="UP000305848"/>
    </source>
</evidence>
<keyword evidence="3" id="KW-1185">Reference proteome</keyword>
<evidence type="ECO:0008006" key="4">
    <source>
        <dbReference type="Google" id="ProtNLM"/>
    </source>
</evidence>
<organism evidence="2 3">
    <name type="scientific">Ilyomonas limi</name>
    <dbReference type="NCBI Taxonomy" id="2575867"/>
    <lineage>
        <taxon>Bacteria</taxon>
        <taxon>Pseudomonadati</taxon>
        <taxon>Bacteroidota</taxon>
        <taxon>Chitinophagia</taxon>
        <taxon>Chitinophagales</taxon>
        <taxon>Chitinophagaceae</taxon>
        <taxon>Ilyomonas</taxon>
    </lineage>
</organism>
<feature type="chain" id="PRO_5020909986" description="DUF4198 domain-containing protein" evidence="1">
    <location>
        <begin position="21"/>
        <end position="270"/>
    </location>
</feature>
<keyword evidence="1" id="KW-0732">Signal</keyword>
<dbReference type="RefSeq" id="WP_137263509.1">
    <property type="nucleotide sequence ID" value="NZ_SZQL01000020.1"/>
</dbReference>
<dbReference type="AlphaFoldDB" id="A0A4U3KSZ8"/>
<dbReference type="OrthoDB" id="662308at2"/>
<evidence type="ECO:0000313" key="2">
    <source>
        <dbReference type="EMBL" id="TKK65518.1"/>
    </source>
</evidence>
<reference evidence="2 3" key="1">
    <citation type="submission" date="2019-05" db="EMBL/GenBank/DDBJ databases">
        <title>Panacibacter sp. strain 17mud1-8 Genome sequencing and assembly.</title>
        <authorList>
            <person name="Chhetri G."/>
        </authorList>
    </citation>
    <scope>NUCLEOTIDE SEQUENCE [LARGE SCALE GENOMIC DNA]</scope>
    <source>
        <strain evidence="2 3">17mud1-8</strain>
    </source>
</reference>
<gene>
    <name evidence="2" type="ORF">FC093_19570</name>
</gene>
<dbReference type="EMBL" id="SZQL01000020">
    <property type="protein sequence ID" value="TKK65518.1"/>
    <property type="molecule type" value="Genomic_DNA"/>
</dbReference>
<dbReference type="Proteomes" id="UP000305848">
    <property type="component" value="Unassembled WGS sequence"/>
</dbReference>
<comment type="caution">
    <text evidence="2">The sequence shown here is derived from an EMBL/GenBank/DDBJ whole genome shotgun (WGS) entry which is preliminary data.</text>
</comment>
<feature type="signal peptide" evidence="1">
    <location>
        <begin position="1"/>
        <end position="20"/>
    </location>
</feature>